<dbReference type="EMBL" id="JAMWMR010000049">
    <property type="protein sequence ID" value="MCN9244821.1"/>
    <property type="molecule type" value="Genomic_DNA"/>
</dbReference>
<proteinExistence type="predicted"/>
<keyword evidence="3" id="KW-1185">Reference proteome</keyword>
<name>A0ABT0ZMK1_9ACTN</name>
<evidence type="ECO:0000313" key="2">
    <source>
        <dbReference type="EMBL" id="MCN9244821.1"/>
    </source>
</evidence>
<comment type="caution">
    <text evidence="2">The sequence shown here is derived from an EMBL/GenBank/DDBJ whole genome shotgun (WGS) entry which is preliminary data.</text>
</comment>
<protein>
    <submittedName>
        <fullName evidence="2">Uncharacterized protein</fullName>
    </submittedName>
</protein>
<feature type="compositionally biased region" description="Polar residues" evidence="1">
    <location>
        <begin position="77"/>
        <end position="86"/>
    </location>
</feature>
<organism evidence="2 3">
    <name type="scientific">Streptomyces macrolidinus</name>
    <dbReference type="NCBI Taxonomy" id="2952607"/>
    <lineage>
        <taxon>Bacteria</taxon>
        <taxon>Bacillati</taxon>
        <taxon>Actinomycetota</taxon>
        <taxon>Actinomycetes</taxon>
        <taxon>Kitasatosporales</taxon>
        <taxon>Streptomycetaceae</taxon>
        <taxon>Streptomyces</taxon>
    </lineage>
</organism>
<dbReference type="Proteomes" id="UP001523219">
    <property type="component" value="Unassembled WGS sequence"/>
</dbReference>
<dbReference type="RefSeq" id="WP_252428770.1">
    <property type="nucleotide sequence ID" value="NZ_JAMWMR010000049.1"/>
</dbReference>
<evidence type="ECO:0000313" key="3">
    <source>
        <dbReference type="Proteomes" id="UP001523219"/>
    </source>
</evidence>
<reference evidence="2 3" key="1">
    <citation type="submission" date="2022-05" db="EMBL/GenBank/DDBJ databases">
        <title>Streptomyces sp. nov. RY43-2 isolated from soil of a peat swamp forest.</title>
        <authorList>
            <person name="Kanchanasin P."/>
            <person name="Tanasupawat S."/>
            <person name="Phongsopitanun W."/>
        </authorList>
    </citation>
    <scope>NUCLEOTIDE SEQUENCE [LARGE SCALE GENOMIC DNA]</scope>
    <source>
        <strain evidence="2 3">RY43-2</strain>
    </source>
</reference>
<sequence>MPGKVADLLRTADLEPAERAAPDQGVTVRRGQGYTLRVSATPAVHRTLLARCQPLDGAQGAPAVPAQRKARREYENRVSTLTGDTP</sequence>
<gene>
    <name evidence="2" type="ORF">NGF19_29255</name>
</gene>
<feature type="region of interest" description="Disordered" evidence="1">
    <location>
        <begin position="56"/>
        <end position="86"/>
    </location>
</feature>
<accession>A0ABT0ZMK1</accession>
<evidence type="ECO:0000256" key="1">
    <source>
        <dbReference type="SAM" id="MobiDB-lite"/>
    </source>
</evidence>